<dbReference type="SUPFAM" id="SSF53927">
    <property type="entry name" value="Cytidine deaminase-like"/>
    <property type="match status" value="1"/>
</dbReference>
<dbReference type="Gene3D" id="3.40.140.10">
    <property type="entry name" value="Cytidine Deaminase, domain 2"/>
    <property type="match status" value="1"/>
</dbReference>
<feature type="active site" description="Cysteine persulfide intermediate" evidence="3">
    <location>
        <position position="122"/>
    </location>
</feature>
<dbReference type="HAMAP" id="MF_00187">
    <property type="entry name" value="FdhD"/>
    <property type="match status" value="1"/>
</dbReference>
<protein>
    <recommendedName>
        <fullName evidence="3">Sulfur carrier protein FdhD</fullName>
    </recommendedName>
</protein>
<keyword evidence="2 3" id="KW-0501">Molybdenum cofactor biosynthesis</keyword>
<evidence type="ECO:0000313" key="5">
    <source>
        <dbReference type="Proteomes" id="UP001500742"/>
    </source>
</evidence>
<reference evidence="5" key="1">
    <citation type="journal article" date="2019" name="Int. J. Syst. Evol. Microbiol.">
        <title>The Global Catalogue of Microorganisms (GCM) 10K type strain sequencing project: providing services to taxonomists for standard genome sequencing and annotation.</title>
        <authorList>
            <consortium name="The Broad Institute Genomics Platform"/>
            <consortium name="The Broad Institute Genome Sequencing Center for Infectious Disease"/>
            <person name="Wu L."/>
            <person name="Ma J."/>
        </authorList>
    </citation>
    <scope>NUCLEOTIDE SEQUENCE [LARGE SCALE GENOMIC DNA]</scope>
    <source>
        <strain evidence="5">JCM 16601</strain>
    </source>
</reference>
<dbReference type="Proteomes" id="UP001500742">
    <property type="component" value="Unassembled WGS sequence"/>
</dbReference>
<gene>
    <name evidence="3 4" type="primary">fdhD</name>
    <name evidence="4" type="ORF">GCM10022210_41370</name>
</gene>
<evidence type="ECO:0000256" key="1">
    <source>
        <dbReference type="ARBA" id="ARBA00022490"/>
    </source>
</evidence>
<dbReference type="EMBL" id="BAAAZC010000028">
    <property type="protein sequence ID" value="GAA3985009.1"/>
    <property type="molecule type" value="Genomic_DNA"/>
</dbReference>
<organism evidence="4 5">
    <name type="scientific">Mucilaginibacter dorajii</name>
    <dbReference type="NCBI Taxonomy" id="692994"/>
    <lineage>
        <taxon>Bacteria</taxon>
        <taxon>Pseudomonadati</taxon>
        <taxon>Bacteroidota</taxon>
        <taxon>Sphingobacteriia</taxon>
        <taxon>Sphingobacteriales</taxon>
        <taxon>Sphingobacteriaceae</taxon>
        <taxon>Mucilaginibacter</taxon>
    </lineage>
</organism>
<comment type="subcellular location">
    <subcellularLocation>
        <location evidence="3">Cytoplasm</location>
    </subcellularLocation>
</comment>
<feature type="binding site" evidence="3">
    <location>
        <begin position="265"/>
        <end position="270"/>
    </location>
    <ligand>
        <name>Mo-bis(molybdopterin guanine dinucleotide)</name>
        <dbReference type="ChEBI" id="CHEBI:60539"/>
    </ligand>
</feature>
<evidence type="ECO:0000313" key="4">
    <source>
        <dbReference type="EMBL" id="GAA3985009.1"/>
    </source>
</evidence>
<dbReference type="NCBIfam" id="TIGR00129">
    <property type="entry name" value="fdhD_narQ"/>
    <property type="match status" value="1"/>
</dbReference>
<dbReference type="InterPro" id="IPR003786">
    <property type="entry name" value="FdhD"/>
</dbReference>
<dbReference type="PANTHER" id="PTHR30592">
    <property type="entry name" value="FORMATE DEHYDROGENASE"/>
    <property type="match status" value="1"/>
</dbReference>
<name>A0ABP7QMD1_9SPHI</name>
<keyword evidence="1 3" id="KW-0963">Cytoplasm</keyword>
<dbReference type="InterPro" id="IPR016193">
    <property type="entry name" value="Cytidine_deaminase-like"/>
</dbReference>
<comment type="similarity">
    <text evidence="3">Belongs to the FdhD family.</text>
</comment>
<keyword evidence="5" id="KW-1185">Reference proteome</keyword>
<comment type="caution">
    <text evidence="4">The sequence shown here is derived from an EMBL/GenBank/DDBJ whole genome shotgun (WGS) entry which is preliminary data.</text>
</comment>
<dbReference type="NCBIfam" id="NF001943">
    <property type="entry name" value="PRK00724.1-2"/>
    <property type="match status" value="1"/>
</dbReference>
<dbReference type="PANTHER" id="PTHR30592:SF1">
    <property type="entry name" value="SULFUR CARRIER PROTEIN FDHD"/>
    <property type="match status" value="1"/>
</dbReference>
<accession>A0ABP7QMD1</accession>
<dbReference type="Pfam" id="PF02634">
    <property type="entry name" value="FdhD-NarQ"/>
    <property type="match status" value="1"/>
</dbReference>
<sequence>MAAKSTQYLSIIKVTAGNGSVTTDALAIEEPLEIRLEYGAEGQRIVHNVSVTMRTPGHDAELAKGFLFTEGIIKNATDVASTHHQFIACAEDKENTIQVSLIPTAVPHLQNTERNFYTTSSCGVCGKGSINAIRTVSSFVGLPADQDVVIPGILHQLPAILKRHQRVFTDTGGLHASALFTMQGELLLLREDVGRHNALDKLIGAALAYDWLPLNQTVLLLSGRASFELVQKAAMAGINIIAAVGAPSSLAVQLADEFNVTLIGFLRDERFNIYTAAHRVLIPGNDAVATDSSIAVENT</sequence>
<dbReference type="Gene3D" id="3.10.20.10">
    <property type="match status" value="1"/>
</dbReference>
<dbReference type="PIRSF" id="PIRSF015626">
    <property type="entry name" value="FdhD"/>
    <property type="match status" value="1"/>
</dbReference>
<proteinExistence type="inferred from homology"/>
<evidence type="ECO:0000256" key="2">
    <source>
        <dbReference type="ARBA" id="ARBA00023150"/>
    </source>
</evidence>
<evidence type="ECO:0000256" key="3">
    <source>
        <dbReference type="HAMAP-Rule" id="MF_00187"/>
    </source>
</evidence>
<comment type="function">
    <text evidence="3">Required for formate dehydrogenase (FDH) activity. Acts as a sulfur carrier protein that transfers sulfur from IscS to the molybdenum cofactor prior to its insertion into FDH.</text>
</comment>
<dbReference type="RefSeq" id="WP_259093297.1">
    <property type="nucleotide sequence ID" value="NZ_BAAAZC010000028.1"/>
</dbReference>